<name>A0A109N035_9BACI</name>
<dbReference type="Pfam" id="PF10916">
    <property type="entry name" value="DUF2712"/>
    <property type="match status" value="1"/>
</dbReference>
<keyword evidence="3" id="KW-1185">Reference proteome</keyword>
<evidence type="ECO:0000313" key="3">
    <source>
        <dbReference type="Proteomes" id="UP000064189"/>
    </source>
</evidence>
<dbReference type="EMBL" id="LNNH01000012">
    <property type="protein sequence ID" value="KWW21010.1"/>
    <property type="molecule type" value="Genomic_DNA"/>
</dbReference>
<proteinExistence type="predicted"/>
<evidence type="ECO:0000313" key="2">
    <source>
        <dbReference type="EMBL" id="KWW21010.1"/>
    </source>
</evidence>
<protein>
    <recommendedName>
        <fullName evidence="4">DUF2712 domain-containing protein</fullName>
    </recommendedName>
</protein>
<accession>A0A109N035</accession>
<feature type="chain" id="PRO_5007139499" description="DUF2712 domain-containing protein" evidence="1">
    <location>
        <begin position="29"/>
        <end position="148"/>
    </location>
</feature>
<dbReference type="Proteomes" id="UP000064189">
    <property type="component" value="Unassembled WGS sequence"/>
</dbReference>
<gene>
    <name evidence="2" type="ORF">AS888_15415</name>
</gene>
<evidence type="ECO:0000256" key="1">
    <source>
        <dbReference type="SAM" id="SignalP"/>
    </source>
</evidence>
<dbReference type="RefSeq" id="WP_061141363.1">
    <property type="nucleotide sequence ID" value="NZ_LNNH01000012.1"/>
</dbReference>
<sequence length="148" mass="16191">MTISRKSNFLMFVLIIASIFSIGTSVFAANNTGDDKSFRFTVPASSNPDKGTIYDNGYSQTQSRSTAEKNAPWYLNLAYSSEGAGTITTMWLAKSSSVYSHPNNYYQGKKYTIKVKSAVSGSVRIGAENNNLTSKSHTVSGYWDPAVR</sequence>
<dbReference type="InterPro" id="IPR020208">
    <property type="entry name" value="DUF2712"/>
</dbReference>
<feature type="signal peptide" evidence="1">
    <location>
        <begin position="1"/>
        <end position="28"/>
    </location>
</feature>
<dbReference type="AlphaFoldDB" id="A0A109N035"/>
<organism evidence="2 3">
    <name type="scientific">Peribacillus simplex</name>
    <dbReference type="NCBI Taxonomy" id="1478"/>
    <lineage>
        <taxon>Bacteria</taxon>
        <taxon>Bacillati</taxon>
        <taxon>Bacillota</taxon>
        <taxon>Bacilli</taxon>
        <taxon>Bacillales</taxon>
        <taxon>Bacillaceae</taxon>
        <taxon>Peribacillus</taxon>
    </lineage>
</organism>
<reference evidence="2 3" key="1">
    <citation type="submission" date="2015-11" db="EMBL/GenBank/DDBJ databases">
        <title>Genome Sequence of Bacillus simplex strain VanAntwerpen2.</title>
        <authorList>
            <person name="Couger M.B."/>
        </authorList>
    </citation>
    <scope>NUCLEOTIDE SEQUENCE [LARGE SCALE GENOMIC DNA]</scope>
    <source>
        <strain evidence="2 3">VanAntwerpen02</strain>
    </source>
</reference>
<keyword evidence="1" id="KW-0732">Signal</keyword>
<comment type="caution">
    <text evidence="2">The sequence shown here is derived from an EMBL/GenBank/DDBJ whole genome shotgun (WGS) entry which is preliminary data.</text>
</comment>
<evidence type="ECO:0008006" key="4">
    <source>
        <dbReference type="Google" id="ProtNLM"/>
    </source>
</evidence>